<feature type="compositionally biased region" description="Polar residues" evidence="1">
    <location>
        <begin position="133"/>
        <end position="162"/>
    </location>
</feature>
<proteinExistence type="predicted"/>
<feature type="region of interest" description="Disordered" evidence="1">
    <location>
        <begin position="133"/>
        <end position="170"/>
    </location>
</feature>
<feature type="non-terminal residue" evidence="2">
    <location>
        <position position="185"/>
    </location>
</feature>
<evidence type="ECO:0000256" key="1">
    <source>
        <dbReference type="SAM" id="MobiDB-lite"/>
    </source>
</evidence>
<gene>
    <name evidence="2" type="ORF">TSPGSL018_25867</name>
</gene>
<sequence length="185" mass="19958">EHHVRGVLQVLNTREDTISCLADNQLVPQPLDQFGRLEGAQLCREASEAFTGAKEGFERSEGIHPELHPGAIGGSLSPTVYAGHEAAESLWDARVPNTSHGFGDMQLETNQALTDLNLFYCHPEDQDIPNLVTSNTSGGFSGSAMRTASRLEQPTWSSSAHTAKSRQALPTRDVADYSAAEVCPV</sequence>
<protein>
    <submittedName>
        <fullName evidence="2">Uncharacterized protein</fullName>
    </submittedName>
</protein>
<name>A0A061RR81_9CHLO</name>
<dbReference type="EMBL" id="GBEZ01011310">
    <property type="protein sequence ID" value="JAC74463.1"/>
    <property type="molecule type" value="Transcribed_RNA"/>
</dbReference>
<organism evidence="2">
    <name type="scientific">Tetraselmis sp. GSL018</name>
    <dbReference type="NCBI Taxonomy" id="582737"/>
    <lineage>
        <taxon>Eukaryota</taxon>
        <taxon>Viridiplantae</taxon>
        <taxon>Chlorophyta</taxon>
        <taxon>core chlorophytes</taxon>
        <taxon>Chlorodendrophyceae</taxon>
        <taxon>Chlorodendrales</taxon>
        <taxon>Chlorodendraceae</taxon>
        <taxon>Tetraselmis</taxon>
    </lineage>
</organism>
<reference evidence="2" key="1">
    <citation type="submission" date="2014-05" db="EMBL/GenBank/DDBJ databases">
        <title>The transcriptome of the halophilic microalga Tetraselmis sp. GSL018 isolated from the Great Salt Lake, Utah.</title>
        <authorList>
            <person name="Jinkerson R.E."/>
            <person name="D'Adamo S."/>
            <person name="Posewitz M.C."/>
        </authorList>
    </citation>
    <scope>NUCLEOTIDE SEQUENCE</scope>
    <source>
        <strain evidence="2">GSL018</strain>
    </source>
</reference>
<accession>A0A061RR81</accession>
<feature type="non-terminal residue" evidence="2">
    <location>
        <position position="1"/>
    </location>
</feature>
<dbReference type="AlphaFoldDB" id="A0A061RR81"/>
<evidence type="ECO:0000313" key="2">
    <source>
        <dbReference type="EMBL" id="JAC74463.1"/>
    </source>
</evidence>